<evidence type="ECO:0000256" key="1">
    <source>
        <dbReference type="SAM" id="MobiDB-lite"/>
    </source>
</evidence>
<feature type="non-terminal residue" evidence="2">
    <location>
        <position position="61"/>
    </location>
</feature>
<gene>
    <name evidence="2" type="ORF">METZ01_LOCUS413094</name>
</gene>
<organism evidence="2">
    <name type="scientific">marine metagenome</name>
    <dbReference type="NCBI Taxonomy" id="408172"/>
    <lineage>
        <taxon>unclassified sequences</taxon>
        <taxon>metagenomes</taxon>
        <taxon>ecological metagenomes</taxon>
    </lineage>
</organism>
<accession>A0A382WNR8</accession>
<name>A0A382WNR8_9ZZZZ</name>
<dbReference type="AlphaFoldDB" id="A0A382WNR8"/>
<dbReference type="EMBL" id="UINC01161195">
    <property type="protein sequence ID" value="SVD60240.1"/>
    <property type="molecule type" value="Genomic_DNA"/>
</dbReference>
<proteinExistence type="predicted"/>
<sequence length="61" mass="6331">MTVPEHFEPSVSAGQKNPGGIPGQPLGGGLKIHMKHPAISGLRLPGWALHVYQRNPGLAAG</sequence>
<protein>
    <submittedName>
        <fullName evidence="2">Uncharacterized protein</fullName>
    </submittedName>
</protein>
<feature type="region of interest" description="Disordered" evidence="1">
    <location>
        <begin position="1"/>
        <end position="29"/>
    </location>
</feature>
<feature type="compositionally biased region" description="Gly residues" evidence="1">
    <location>
        <begin position="20"/>
        <end position="29"/>
    </location>
</feature>
<reference evidence="2" key="1">
    <citation type="submission" date="2018-05" db="EMBL/GenBank/DDBJ databases">
        <authorList>
            <person name="Lanie J.A."/>
            <person name="Ng W.-L."/>
            <person name="Kazmierczak K.M."/>
            <person name="Andrzejewski T.M."/>
            <person name="Davidsen T.M."/>
            <person name="Wayne K.J."/>
            <person name="Tettelin H."/>
            <person name="Glass J.I."/>
            <person name="Rusch D."/>
            <person name="Podicherti R."/>
            <person name="Tsui H.-C.T."/>
            <person name="Winkler M.E."/>
        </authorList>
    </citation>
    <scope>NUCLEOTIDE SEQUENCE</scope>
</reference>
<evidence type="ECO:0000313" key="2">
    <source>
        <dbReference type="EMBL" id="SVD60240.1"/>
    </source>
</evidence>